<dbReference type="AlphaFoldDB" id="D3VG08"/>
<evidence type="ECO:0000313" key="1">
    <source>
        <dbReference type="EMBL" id="CBJ88098.1"/>
    </source>
</evidence>
<evidence type="ECO:0000313" key="2">
    <source>
        <dbReference type="Proteomes" id="UP000008075"/>
    </source>
</evidence>
<dbReference type="HOGENOM" id="CLU_1275990_0_0_6"/>
<dbReference type="KEGG" id="xne:XNC1_0005"/>
<dbReference type="eggNOG" id="ENOG5031G2B">
    <property type="taxonomic scope" value="Bacteria"/>
</dbReference>
<keyword evidence="2" id="KW-1185">Reference proteome</keyword>
<protein>
    <submittedName>
        <fullName evidence="1">Uncharacterized protein</fullName>
    </submittedName>
</protein>
<proteinExistence type="predicted"/>
<reference evidence="1 2" key="1">
    <citation type="journal article" date="2011" name="PLoS ONE">
        <title>The entomopathogenic bacterial endosymbionts xenorhabdus and photorhabdus: convergent lifestyles from divergent genomes.</title>
        <authorList>
            <person name="Chaston J.M."/>
            <person name="Suen G."/>
            <person name="Tucker S.L."/>
            <person name="Andersen A.W."/>
            <person name="Bhasin A."/>
            <person name="Bode E."/>
            <person name="Bode H.B."/>
            <person name="Brachmann A.O."/>
            <person name="Cowles C.E."/>
            <person name="Cowles K.N."/>
            <person name="Darby C."/>
            <person name="de Leon L."/>
            <person name="Drace K."/>
            <person name="Du Z."/>
            <person name="Givaudan A."/>
            <person name="Herbert Tran E.E."/>
            <person name="Jewell K.A."/>
            <person name="Knack J.J."/>
            <person name="Krasomil-Osterfeld K.C."/>
            <person name="Kukor R."/>
            <person name="Lanois A."/>
            <person name="Latreille P."/>
            <person name="Leimgruber N.K."/>
            <person name="Lipke C.M."/>
            <person name="Liu R."/>
            <person name="Lu X."/>
            <person name="Martens E.C."/>
            <person name="Marri P.R."/>
            <person name="Medigue C."/>
            <person name="Menard M.L."/>
            <person name="Miller N.M."/>
            <person name="Morales-Soto N."/>
            <person name="Norton S."/>
            <person name="Ogier J.C."/>
            <person name="Orchard S.S."/>
            <person name="Park D."/>
            <person name="Park Y."/>
            <person name="Qurollo B.A."/>
            <person name="Sugar D.R."/>
            <person name="Richards G.R."/>
            <person name="Rouy Z."/>
            <person name="Slominski B."/>
            <person name="Slominski K."/>
            <person name="Snyder H."/>
            <person name="Tjaden B.C."/>
            <person name="van der Hoeven R."/>
            <person name="Welch R.D."/>
            <person name="Wheeler C."/>
            <person name="Xiang B."/>
            <person name="Barbazuk B."/>
            <person name="Gaudriault S."/>
            <person name="Goodner B."/>
            <person name="Slater S.C."/>
            <person name="Forst S."/>
            <person name="Goldman B.S."/>
            <person name="Goodrich-Blair H."/>
        </authorList>
    </citation>
    <scope>NUCLEOTIDE SEQUENCE [LARGE SCALE GENOMIC DNA]</scope>
    <source>
        <strain evidence="2">ATCC 19061 / DSM 3370 / CCUG 14189 / LMG 1036 / NCIMB 9965 / AN6</strain>
    </source>
</reference>
<dbReference type="RefSeq" id="WP_010846151.1">
    <property type="nucleotide sequence ID" value="NC_014228.1"/>
</dbReference>
<dbReference type="EMBL" id="FN667742">
    <property type="protein sequence ID" value="CBJ88098.1"/>
    <property type="molecule type" value="Genomic_DNA"/>
</dbReference>
<name>D3VG08_XENNA</name>
<dbReference type="Proteomes" id="UP000008075">
    <property type="component" value="Chromosome"/>
</dbReference>
<organism evidence="1 2">
    <name type="scientific">Xenorhabdus nematophila (strain ATCC 19061 / DSM 3370 / CCUG 14189 / LMG 1036 / NCIMB 9965 / AN6)</name>
    <dbReference type="NCBI Taxonomy" id="406817"/>
    <lineage>
        <taxon>Bacteria</taxon>
        <taxon>Pseudomonadati</taxon>
        <taxon>Pseudomonadota</taxon>
        <taxon>Gammaproteobacteria</taxon>
        <taxon>Enterobacterales</taxon>
        <taxon>Morganellaceae</taxon>
        <taxon>Xenorhabdus</taxon>
    </lineage>
</organism>
<sequence length="207" mass="23235">MKLNKSHFFLIPVLLGVSHFSIADKAIEDVITKNGLKDTKVMSLYKNGTLSVEANTPNKVTLINKKAAKDNKEANQAMYWYRGMGLNEYKKFDANKYRKVPCVTEKNNFCGIAPEFNYSKGYLSNNNPGVVIEFSTIEPKWLYHDFTELHKCQIKAEGGGTYGLGPTGTSASCDASYKQKGLGNVFNKWLEKPEKIDVIISYVLLTK</sequence>
<accession>D3VG08</accession>
<dbReference type="GeneID" id="24902248"/>
<gene>
    <name evidence="1" type="ordered locus">XNC1_0005</name>
</gene>